<accession>A0AAE1KFP6</accession>
<dbReference type="AlphaFoldDB" id="A0AAE1KFP6"/>
<keyword evidence="3" id="KW-1185">Reference proteome</keyword>
<evidence type="ECO:0000313" key="3">
    <source>
        <dbReference type="Proteomes" id="UP001286313"/>
    </source>
</evidence>
<evidence type="ECO:0000313" key="2">
    <source>
        <dbReference type="EMBL" id="KAK3870610.1"/>
    </source>
</evidence>
<protein>
    <submittedName>
        <fullName evidence="2">Uncharacterized protein</fullName>
    </submittedName>
</protein>
<name>A0AAE1KFP6_PETCI</name>
<organism evidence="2 3">
    <name type="scientific">Petrolisthes cinctipes</name>
    <name type="common">Flat porcelain crab</name>
    <dbReference type="NCBI Taxonomy" id="88211"/>
    <lineage>
        <taxon>Eukaryota</taxon>
        <taxon>Metazoa</taxon>
        <taxon>Ecdysozoa</taxon>
        <taxon>Arthropoda</taxon>
        <taxon>Crustacea</taxon>
        <taxon>Multicrustacea</taxon>
        <taxon>Malacostraca</taxon>
        <taxon>Eumalacostraca</taxon>
        <taxon>Eucarida</taxon>
        <taxon>Decapoda</taxon>
        <taxon>Pleocyemata</taxon>
        <taxon>Anomura</taxon>
        <taxon>Galatheoidea</taxon>
        <taxon>Porcellanidae</taxon>
        <taxon>Petrolisthes</taxon>
    </lineage>
</organism>
<feature type="region of interest" description="Disordered" evidence="1">
    <location>
        <begin position="1"/>
        <end position="23"/>
    </location>
</feature>
<gene>
    <name evidence="2" type="ORF">Pcinc_024193</name>
</gene>
<dbReference type="Proteomes" id="UP001286313">
    <property type="component" value="Unassembled WGS sequence"/>
</dbReference>
<evidence type="ECO:0000256" key="1">
    <source>
        <dbReference type="SAM" id="MobiDB-lite"/>
    </source>
</evidence>
<reference evidence="2" key="1">
    <citation type="submission" date="2023-10" db="EMBL/GenBank/DDBJ databases">
        <title>Genome assemblies of two species of porcelain crab, Petrolisthes cinctipes and Petrolisthes manimaculis (Anomura: Porcellanidae).</title>
        <authorList>
            <person name="Angst P."/>
        </authorList>
    </citation>
    <scope>NUCLEOTIDE SEQUENCE</scope>
    <source>
        <strain evidence="2">PB745_01</strain>
        <tissue evidence="2">Gill</tissue>
    </source>
</reference>
<proteinExistence type="predicted"/>
<sequence length="72" mass="8119">MESGRCWTPCKSQQGEAGGSRVSHMMRDVTYQPLSHARPPLRPPPTTYPPITPVSPLLITIWKQPPHLRYSP</sequence>
<comment type="caution">
    <text evidence="2">The sequence shown here is derived from an EMBL/GenBank/DDBJ whole genome shotgun (WGS) entry which is preliminary data.</text>
</comment>
<dbReference type="EMBL" id="JAWQEG010002641">
    <property type="protein sequence ID" value="KAK3870610.1"/>
    <property type="molecule type" value="Genomic_DNA"/>
</dbReference>